<dbReference type="EMBL" id="AHMO02000007">
    <property type="protein sequence ID" value="EQA46246.1"/>
    <property type="molecule type" value="Genomic_DNA"/>
</dbReference>
<dbReference type="InterPro" id="IPR041500">
    <property type="entry name" value="RecC_C"/>
</dbReference>
<evidence type="ECO:0000313" key="12">
    <source>
        <dbReference type="Proteomes" id="UP000015454"/>
    </source>
</evidence>
<keyword evidence="2" id="KW-0547">Nucleotide-binding</keyword>
<feature type="domain" description="RecC C-terminal" evidence="10">
    <location>
        <begin position="812"/>
        <end position="907"/>
    </location>
</feature>
<keyword evidence="4" id="KW-0378">Hydrolase</keyword>
<sequence>MPIKVFSSDDLTLLAENLLSSVSAEIREEDGLYSPIIVIPNQSMETWLYLEFVKRAGIVFNIRFLFLEKAIEEFLLKKYSPDLKPNSRPFLLPEARRFLIYEYIQKTPGFLSDYPILSAYLLPSGRKKIDPVRLFELSGRLAKYFKDYELQRQDWIRNWIGNRYEMLRIGAEDIEEWNATKSPVFFLQKELYAATAASANAETLIQFAMRTRSSEKTPNTKKAKHGKIYLFGLSQLSSTYIALFNALLPELSVEVFQFGLPQDAVATDASRLTTCRSWATPFRTLHQSWLASGAQIHKIQDREKKQDSLLEALQTYLLSGKQALSDRRFRADASLIIAEASGKLREVESVFHAILSKLDDDPTLRLTDIGIFCVDLPDYRPAIESIFEGGILAKQMNRNGKEEFSPKTLPYTIRDVRAGGTSSFLRGLLCIFPLLTGKKSRKEFFDLFRNSCFQAKWGIDPEAVQEWGIYAKNLNLYVDDSLEGDPQSFSFRNGFIRLAMSEVLPESAEADTGVSPYPSQNKISVENWIGIWKKVESLLNSFSDRLSDPSLSSDELLDSFLRFAQAMLVPAEEEPEEAAIALELFSRLESLKGISWDAGDAKDRIRFFETFVRESCDGIPVRKGKYLTGGITVSALQPMRPIPFRHIFILGLGEGAFPGIDDRSAFNLRHLSPRIGDITTRQTNESLLYETILSAKESLNFSFVSQDTGKDEELAPSPSLLQIEQALKEFILHPEESVRIPLPLNKHSRQYFEARTIPREKDFRSTFFKTYDASAITAYGQEEGKREYAKKILNFGTASHSAMSLQIEKELTIDLSELIQFWRSPLFYFLRKNFGLYVQDFEEEESASQREPFRISESFSLISETWKLFGKNFSGKKIPTDSLPIFLQGYEKTIQNFGKRGLLPRGTYRDVEEILNAEKFERSWEKIGPLINQSYFYDALSFGETAKQGSILSLPSPFLDISEGIRVYFSGLKESVFVSDENANIILIYPNSKKNLKNGIEPLIIQSLLDLIPTESKKQKTVQVLFGYVSKEGAPDEYQLQSERLESKNFLKDLVEEYLRPCTALISPQFWEDFPLRKEISQSAKKEDRERLSQEYSLWIRESLEYDLSEYLNPTLRLLPSPKDHIPVNALDLSEKLYEPVLRSLS</sequence>
<reference evidence="11" key="1">
    <citation type="submission" date="2013-05" db="EMBL/GenBank/DDBJ databases">
        <authorList>
            <person name="Harkins D.M."/>
            <person name="Durkin A.S."/>
            <person name="Brinkac L.M."/>
            <person name="Haft D.H."/>
            <person name="Selengut J.D."/>
            <person name="Sanka R."/>
            <person name="DePew J."/>
            <person name="Purushe J."/>
            <person name="Hartskeerl R.A."/>
            <person name="Ahmed A."/>
            <person name="van der Linden H."/>
            <person name="Goris M.G.A."/>
            <person name="Vinetz J.M."/>
            <person name="Sutton G.G."/>
            <person name="Nierman W.C."/>
            <person name="Fouts D.E."/>
        </authorList>
    </citation>
    <scope>NUCLEOTIDE SEQUENCE [LARGE SCALE GENOMIC DNA]</scope>
    <source>
        <strain evidence="11">5399</strain>
    </source>
</reference>
<dbReference type="Gene3D" id="3.40.50.10930">
    <property type="match status" value="1"/>
</dbReference>
<dbReference type="Pfam" id="PF17946">
    <property type="entry name" value="RecC_C"/>
    <property type="match status" value="1"/>
</dbReference>
<evidence type="ECO:0000313" key="11">
    <source>
        <dbReference type="EMBL" id="EQA46246.1"/>
    </source>
</evidence>
<evidence type="ECO:0000256" key="5">
    <source>
        <dbReference type="ARBA" id="ARBA00022806"/>
    </source>
</evidence>
<proteinExistence type="predicted"/>
<evidence type="ECO:0000256" key="2">
    <source>
        <dbReference type="ARBA" id="ARBA00022741"/>
    </source>
</evidence>
<evidence type="ECO:0000256" key="7">
    <source>
        <dbReference type="ARBA" id="ARBA00022840"/>
    </source>
</evidence>
<evidence type="ECO:0000256" key="8">
    <source>
        <dbReference type="ARBA" id="ARBA00023125"/>
    </source>
</evidence>
<dbReference type="GO" id="GO:0004527">
    <property type="term" value="F:exonuclease activity"/>
    <property type="evidence" value="ECO:0007669"/>
    <property type="project" value="UniProtKB-KW"/>
</dbReference>
<keyword evidence="3" id="KW-0227">DNA damage</keyword>
<dbReference type="STRING" id="1049789.LEP1GSC050_0215"/>
<comment type="caution">
    <text evidence="11">The sequence shown here is derived from an EMBL/GenBank/DDBJ whole genome shotgun (WGS) entry which is preliminary data.</text>
</comment>
<name>T0FEE3_9LEPT</name>
<dbReference type="InterPro" id="IPR027417">
    <property type="entry name" value="P-loop_NTPase"/>
</dbReference>
<dbReference type="Gene3D" id="1.10.10.160">
    <property type="match status" value="1"/>
</dbReference>
<keyword evidence="12" id="KW-1185">Reference proteome</keyword>
<dbReference type="PANTHER" id="PTHR30591">
    <property type="entry name" value="RECBCD ENZYME SUBUNIT RECC"/>
    <property type="match status" value="1"/>
</dbReference>
<evidence type="ECO:0000256" key="6">
    <source>
        <dbReference type="ARBA" id="ARBA00022839"/>
    </source>
</evidence>
<dbReference type="GO" id="GO:0003677">
    <property type="term" value="F:DNA binding"/>
    <property type="evidence" value="ECO:0007669"/>
    <property type="project" value="UniProtKB-KW"/>
</dbReference>
<evidence type="ECO:0000259" key="10">
    <source>
        <dbReference type="Pfam" id="PF17946"/>
    </source>
</evidence>
<keyword evidence="1" id="KW-0540">Nuclease</keyword>
<evidence type="ECO:0000256" key="4">
    <source>
        <dbReference type="ARBA" id="ARBA00022801"/>
    </source>
</evidence>
<keyword evidence="7" id="KW-0067">ATP-binding</keyword>
<dbReference type="GO" id="GO:0006310">
    <property type="term" value="P:DNA recombination"/>
    <property type="evidence" value="ECO:0007669"/>
    <property type="project" value="TreeGrafter"/>
</dbReference>
<dbReference type="PANTHER" id="PTHR30591:SF1">
    <property type="entry name" value="RECBCD ENZYME SUBUNIT RECC"/>
    <property type="match status" value="1"/>
</dbReference>
<dbReference type="RefSeq" id="WP_010568521.1">
    <property type="nucleotide sequence ID" value="NZ_AHMO02000007.1"/>
</dbReference>
<dbReference type="AlphaFoldDB" id="T0FEE3"/>
<gene>
    <name evidence="11" type="ORF">LEP1GSC050_0215</name>
</gene>
<dbReference type="InterPro" id="IPR013986">
    <property type="entry name" value="DExx_box_DNA_helicase_dom_sf"/>
</dbReference>
<dbReference type="Proteomes" id="UP000015454">
    <property type="component" value="Unassembled WGS sequence"/>
</dbReference>
<organism evidence="11 12">
    <name type="scientific">Leptospira broomii serovar Hurstbridge str. 5399</name>
    <dbReference type="NCBI Taxonomy" id="1049789"/>
    <lineage>
        <taxon>Bacteria</taxon>
        <taxon>Pseudomonadati</taxon>
        <taxon>Spirochaetota</taxon>
        <taxon>Spirochaetia</taxon>
        <taxon>Leptospirales</taxon>
        <taxon>Leptospiraceae</taxon>
        <taxon>Leptospira</taxon>
    </lineage>
</organism>
<dbReference type="GO" id="GO:0005524">
    <property type="term" value="F:ATP binding"/>
    <property type="evidence" value="ECO:0007669"/>
    <property type="project" value="UniProtKB-KW"/>
</dbReference>
<dbReference type="GO" id="GO:0006281">
    <property type="term" value="P:DNA repair"/>
    <property type="evidence" value="ECO:0007669"/>
    <property type="project" value="UniProtKB-KW"/>
</dbReference>
<dbReference type="GO" id="GO:0004386">
    <property type="term" value="F:helicase activity"/>
    <property type="evidence" value="ECO:0007669"/>
    <property type="project" value="UniProtKB-KW"/>
</dbReference>
<dbReference type="SUPFAM" id="SSF52540">
    <property type="entry name" value="P-loop containing nucleoside triphosphate hydrolases"/>
    <property type="match status" value="2"/>
</dbReference>
<dbReference type="Gene3D" id="3.40.50.300">
    <property type="entry name" value="P-loop containing nucleotide triphosphate hydrolases"/>
    <property type="match status" value="2"/>
</dbReference>
<keyword evidence="9" id="KW-0234">DNA repair</keyword>
<protein>
    <submittedName>
        <fullName evidence="11">Exodeoxyribonuclease V, gamma subunit</fullName>
    </submittedName>
</protein>
<dbReference type="Pfam" id="PF04257">
    <property type="entry name" value="Exonuc_V_gamma"/>
    <property type="match status" value="1"/>
</dbReference>
<keyword evidence="6" id="KW-0269">Exonuclease</keyword>
<dbReference type="OrthoDB" id="9762834at2"/>
<keyword evidence="5" id="KW-0347">Helicase</keyword>
<evidence type="ECO:0000256" key="3">
    <source>
        <dbReference type="ARBA" id="ARBA00022763"/>
    </source>
</evidence>
<dbReference type="GO" id="GO:0140097">
    <property type="term" value="F:catalytic activity, acting on DNA"/>
    <property type="evidence" value="ECO:0007669"/>
    <property type="project" value="UniProtKB-ARBA"/>
</dbReference>
<keyword evidence="8" id="KW-0238">DNA-binding</keyword>
<evidence type="ECO:0000256" key="9">
    <source>
        <dbReference type="ARBA" id="ARBA00023204"/>
    </source>
</evidence>
<evidence type="ECO:0000256" key="1">
    <source>
        <dbReference type="ARBA" id="ARBA00022722"/>
    </source>
</evidence>
<accession>T0FEE3</accession>